<evidence type="ECO:0000256" key="3">
    <source>
        <dbReference type="ARBA" id="ARBA00004763"/>
    </source>
</evidence>
<dbReference type="InterPro" id="IPR011005">
    <property type="entry name" value="Dihydropteroate_synth-like_sf"/>
</dbReference>
<dbReference type="PROSITE" id="PS00793">
    <property type="entry name" value="DHPS_2"/>
    <property type="match status" value="1"/>
</dbReference>
<dbReference type="GO" id="GO:0046656">
    <property type="term" value="P:folic acid biosynthetic process"/>
    <property type="evidence" value="ECO:0007669"/>
    <property type="project" value="UniProtKB-KW"/>
</dbReference>
<dbReference type="InterPro" id="IPR000489">
    <property type="entry name" value="Pterin-binding_dom"/>
</dbReference>
<feature type="domain" description="N-acetyltransferase" evidence="10">
    <location>
        <begin position="276"/>
        <end position="448"/>
    </location>
</feature>
<comment type="cofactor">
    <cofactor evidence="2">
        <name>Mg(2+)</name>
        <dbReference type="ChEBI" id="CHEBI:18420"/>
    </cofactor>
</comment>
<dbReference type="AlphaFoldDB" id="A0AA48GS26"/>
<evidence type="ECO:0000256" key="1">
    <source>
        <dbReference type="ARBA" id="ARBA00000012"/>
    </source>
</evidence>
<dbReference type="GO" id="GO:0046654">
    <property type="term" value="P:tetrahydrofolate biosynthetic process"/>
    <property type="evidence" value="ECO:0007669"/>
    <property type="project" value="TreeGrafter"/>
</dbReference>
<dbReference type="Pfam" id="PF00583">
    <property type="entry name" value="Acetyltransf_1"/>
    <property type="match status" value="1"/>
</dbReference>
<name>A0AA48GS26_9BACT</name>
<dbReference type="Gene3D" id="3.20.20.20">
    <property type="entry name" value="Dihydropteroate synthase-like"/>
    <property type="match status" value="1"/>
</dbReference>
<feature type="domain" description="Pterin-binding" evidence="9">
    <location>
        <begin position="18"/>
        <end position="283"/>
    </location>
</feature>
<dbReference type="CDD" id="cd04301">
    <property type="entry name" value="NAT_SF"/>
    <property type="match status" value="1"/>
</dbReference>
<reference evidence="11" key="1">
    <citation type="journal article" date="2023" name="Int. J. Syst. Evol. Microbiol.">
        <title>Mesoterricola silvestris gen. nov., sp. nov., Mesoterricola sediminis sp. nov., Geothrix oryzae sp. nov., Geothrix edaphica sp. nov., Geothrix rubra sp. nov., and Geothrix limicola sp. nov., six novel members of Acidobacteriota isolated from soils.</title>
        <authorList>
            <person name="Itoh H."/>
            <person name="Sugisawa Y."/>
            <person name="Mise K."/>
            <person name="Xu Z."/>
            <person name="Kuniyasu M."/>
            <person name="Ushijima N."/>
            <person name="Kawano K."/>
            <person name="Kobayashi E."/>
            <person name="Shiratori Y."/>
            <person name="Masuda Y."/>
            <person name="Senoo K."/>
        </authorList>
    </citation>
    <scope>NUCLEOTIDE SEQUENCE</scope>
    <source>
        <strain evidence="11">W786</strain>
    </source>
</reference>
<dbReference type="InterPro" id="IPR006390">
    <property type="entry name" value="DHP_synth_dom"/>
</dbReference>
<evidence type="ECO:0000313" key="11">
    <source>
        <dbReference type="EMBL" id="BDU76584.1"/>
    </source>
</evidence>
<protein>
    <recommendedName>
        <fullName evidence="4">dihydropteroate synthase</fullName>
        <ecNumber evidence="4">2.5.1.15</ecNumber>
    </recommendedName>
</protein>
<evidence type="ECO:0000256" key="7">
    <source>
        <dbReference type="ARBA" id="ARBA00022842"/>
    </source>
</evidence>
<dbReference type="EC" id="2.5.1.15" evidence="4"/>
<comment type="catalytic activity">
    <reaction evidence="1">
        <text>(7,8-dihydropterin-6-yl)methyl diphosphate + 4-aminobenzoate = 7,8-dihydropteroate + diphosphate</text>
        <dbReference type="Rhea" id="RHEA:19949"/>
        <dbReference type="ChEBI" id="CHEBI:17836"/>
        <dbReference type="ChEBI" id="CHEBI:17839"/>
        <dbReference type="ChEBI" id="CHEBI:33019"/>
        <dbReference type="ChEBI" id="CHEBI:72950"/>
        <dbReference type="EC" id="2.5.1.15"/>
    </reaction>
</comment>
<dbReference type="GO" id="GO:0016747">
    <property type="term" value="F:acyltransferase activity, transferring groups other than amino-acyl groups"/>
    <property type="evidence" value="ECO:0007669"/>
    <property type="project" value="InterPro"/>
</dbReference>
<dbReference type="SUPFAM" id="SSF55729">
    <property type="entry name" value="Acyl-CoA N-acyltransferases (Nat)"/>
    <property type="match status" value="1"/>
</dbReference>
<dbReference type="EMBL" id="AP027081">
    <property type="protein sequence ID" value="BDU76584.1"/>
    <property type="molecule type" value="Genomic_DNA"/>
</dbReference>
<dbReference type="SUPFAM" id="SSF51717">
    <property type="entry name" value="Dihydropteroate synthetase-like"/>
    <property type="match status" value="1"/>
</dbReference>
<dbReference type="InterPro" id="IPR000182">
    <property type="entry name" value="GNAT_dom"/>
</dbReference>
<keyword evidence="7" id="KW-0460">Magnesium</keyword>
<dbReference type="PANTHER" id="PTHR20941:SF1">
    <property type="entry name" value="FOLIC ACID SYNTHESIS PROTEIN FOL1"/>
    <property type="match status" value="1"/>
</dbReference>
<dbReference type="Pfam" id="PF00809">
    <property type="entry name" value="Pterin_bind"/>
    <property type="match status" value="1"/>
</dbReference>
<comment type="pathway">
    <text evidence="3">Cofactor biosynthesis; tetrahydrofolate biosynthesis; 7,8-dihydrofolate from 2-amino-4-hydroxy-6-hydroxymethyl-7,8-dihydropteridine diphosphate and 4-aminobenzoate: step 1/2.</text>
</comment>
<sequence length="452" mass="48693">MTPGTWLTGAGRIDLAGPFPMGILNVTPDSFSDGGRFQDPGAALAQARSLADQGARMLDVGAESTRPGARPVGPAEEWARLEPVLALLRTHLPELPVSLDTRHPEVAARGLRAGVAVINDVTGFRDPALLHVAVNGGCGLIAMRSRLEGDALVMPPYGGGEHRDAAAAIAELVEVRDRVLAAGVAPDRILLDPGFGFGTTFLEDLALWNALPQLPEALDWPAAGFCIGISRKRFLSWKAGVPAMPVLERDPLAARLHREAEGLGYRVFRTHAVTVPRIRPALPEDAPALAHVQVASWRATYRGILPNPILEALSEPGREAAFLEAMASAPPAHRFWVLEARGAVQGFAVAGPCREPGVDPARLGEVHAIYLLPEAWGQGLGKALLDRATEALRADGFREAALWVLERNGHARRFYEVNGWRPWGQPRNAWMDGIALREVAYRLALEPPLPEL</sequence>
<dbReference type="Gene3D" id="3.40.630.30">
    <property type="match status" value="1"/>
</dbReference>
<dbReference type="Proteomes" id="UP001228113">
    <property type="component" value="Chromosome"/>
</dbReference>
<accession>A0AA48GS26</accession>
<dbReference type="RefSeq" id="WP_243346358.1">
    <property type="nucleotide sequence ID" value="NZ_AP027081.1"/>
</dbReference>
<dbReference type="InterPro" id="IPR016181">
    <property type="entry name" value="Acyl_CoA_acyltransferase"/>
</dbReference>
<dbReference type="GO" id="GO:0046872">
    <property type="term" value="F:metal ion binding"/>
    <property type="evidence" value="ECO:0007669"/>
    <property type="project" value="UniProtKB-KW"/>
</dbReference>
<organism evidence="11 12">
    <name type="scientific">Mesoterricola sediminis</name>
    <dbReference type="NCBI Taxonomy" id="2927980"/>
    <lineage>
        <taxon>Bacteria</taxon>
        <taxon>Pseudomonadati</taxon>
        <taxon>Acidobacteriota</taxon>
        <taxon>Holophagae</taxon>
        <taxon>Holophagales</taxon>
        <taxon>Holophagaceae</taxon>
        <taxon>Mesoterricola</taxon>
    </lineage>
</organism>
<dbReference type="PANTHER" id="PTHR20941">
    <property type="entry name" value="FOLATE SYNTHESIS PROTEINS"/>
    <property type="match status" value="1"/>
</dbReference>
<dbReference type="InterPro" id="IPR045031">
    <property type="entry name" value="DHP_synth-like"/>
</dbReference>
<dbReference type="GO" id="GO:0005829">
    <property type="term" value="C:cytosol"/>
    <property type="evidence" value="ECO:0007669"/>
    <property type="project" value="TreeGrafter"/>
</dbReference>
<evidence type="ECO:0000256" key="4">
    <source>
        <dbReference type="ARBA" id="ARBA00012458"/>
    </source>
</evidence>
<evidence type="ECO:0000256" key="5">
    <source>
        <dbReference type="ARBA" id="ARBA00022679"/>
    </source>
</evidence>
<keyword evidence="8" id="KW-0289">Folate biosynthesis</keyword>
<evidence type="ECO:0000259" key="10">
    <source>
        <dbReference type="PROSITE" id="PS51186"/>
    </source>
</evidence>
<dbReference type="NCBIfam" id="TIGR01496">
    <property type="entry name" value="DHPS"/>
    <property type="match status" value="1"/>
</dbReference>
<evidence type="ECO:0000256" key="8">
    <source>
        <dbReference type="ARBA" id="ARBA00022909"/>
    </source>
</evidence>
<dbReference type="KEGG" id="msea:METESE_15420"/>
<dbReference type="PROSITE" id="PS50972">
    <property type="entry name" value="PTERIN_BINDING"/>
    <property type="match status" value="1"/>
</dbReference>
<dbReference type="GO" id="GO:0004156">
    <property type="term" value="F:dihydropteroate synthase activity"/>
    <property type="evidence" value="ECO:0007669"/>
    <property type="project" value="UniProtKB-EC"/>
</dbReference>
<proteinExistence type="predicted"/>
<dbReference type="PROSITE" id="PS51186">
    <property type="entry name" value="GNAT"/>
    <property type="match status" value="1"/>
</dbReference>
<evidence type="ECO:0000256" key="6">
    <source>
        <dbReference type="ARBA" id="ARBA00022723"/>
    </source>
</evidence>
<keyword evidence="6" id="KW-0479">Metal-binding</keyword>
<gene>
    <name evidence="11" type="ORF">METESE_15420</name>
</gene>
<evidence type="ECO:0000256" key="2">
    <source>
        <dbReference type="ARBA" id="ARBA00001946"/>
    </source>
</evidence>
<keyword evidence="12" id="KW-1185">Reference proteome</keyword>
<keyword evidence="5" id="KW-0808">Transferase</keyword>
<evidence type="ECO:0000313" key="12">
    <source>
        <dbReference type="Proteomes" id="UP001228113"/>
    </source>
</evidence>
<evidence type="ECO:0000259" key="9">
    <source>
        <dbReference type="PROSITE" id="PS50972"/>
    </source>
</evidence>